<organism evidence="1 2">
    <name type="scientific">Vespula maculifrons</name>
    <name type="common">Eastern yellow jacket</name>
    <name type="synonym">Wasp</name>
    <dbReference type="NCBI Taxonomy" id="7453"/>
    <lineage>
        <taxon>Eukaryota</taxon>
        <taxon>Metazoa</taxon>
        <taxon>Ecdysozoa</taxon>
        <taxon>Arthropoda</taxon>
        <taxon>Hexapoda</taxon>
        <taxon>Insecta</taxon>
        <taxon>Pterygota</taxon>
        <taxon>Neoptera</taxon>
        <taxon>Endopterygota</taxon>
        <taxon>Hymenoptera</taxon>
        <taxon>Apocrita</taxon>
        <taxon>Aculeata</taxon>
        <taxon>Vespoidea</taxon>
        <taxon>Vespidae</taxon>
        <taxon>Vespinae</taxon>
        <taxon>Vespula</taxon>
    </lineage>
</organism>
<dbReference type="AlphaFoldDB" id="A0ABD2CF10"/>
<reference evidence="1 2" key="1">
    <citation type="journal article" date="2024" name="Ann. Entomol. Soc. Am.">
        <title>Genomic analyses of the southern and eastern yellowjacket wasps (Hymenoptera: Vespidae) reveal evolutionary signatures of social life.</title>
        <authorList>
            <person name="Catto M.A."/>
            <person name="Caine P.B."/>
            <person name="Orr S.E."/>
            <person name="Hunt B.G."/>
            <person name="Goodisman M.A.D."/>
        </authorList>
    </citation>
    <scope>NUCLEOTIDE SEQUENCE [LARGE SCALE GENOMIC DNA]</scope>
    <source>
        <strain evidence="1">232</strain>
        <tissue evidence="1">Head and thorax</tissue>
    </source>
</reference>
<dbReference type="Pfam" id="PF06585">
    <property type="entry name" value="JHBP"/>
    <property type="match status" value="2"/>
</dbReference>
<dbReference type="EMBL" id="JAYRBN010000055">
    <property type="protein sequence ID" value="KAL2743660.1"/>
    <property type="molecule type" value="Genomic_DNA"/>
</dbReference>
<dbReference type="InterPro" id="IPR038606">
    <property type="entry name" value="To_sf"/>
</dbReference>
<dbReference type="PANTHER" id="PTHR11008">
    <property type="entry name" value="PROTEIN TAKEOUT-LIKE PROTEIN"/>
    <property type="match status" value="1"/>
</dbReference>
<evidence type="ECO:0000313" key="1">
    <source>
        <dbReference type="EMBL" id="KAL2743660.1"/>
    </source>
</evidence>
<dbReference type="SMART" id="SM00700">
    <property type="entry name" value="JHBP"/>
    <property type="match status" value="2"/>
</dbReference>
<dbReference type="InterPro" id="IPR010562">
    <property type="entry name" value="Haemolymph_juvenile_hormone-bd"/>
</dbReference>
<evidence type="ECO:0000313" key="2">
    <source>
        <dbReference type="Proteomes" id="UP001607303"/>
    </source>
</evidence>
<sequence length="496" mass="56603">MIKIDRTRSMLDKRDNKLFCKMKILLIILATILISCHGLAYGGDTGDSIITTYSTITMDKFKKLMKNGNKTLGIPVLDPFELKRYMYQIDEKHIVKAEGILRFFEVDELSNFKVIKADFNLIGIEINLHLLWDTIKLVTNYSFEGILMDFLTIYGFGAVKANVKGLDIAVNMSLSTRDDNIYVYSFESAIKLKELDLNITGLFYDKEISRIASLIISDMTPQLIEDYQVEVTKKFNTLVTNFINNFLKNKKLLISVSKLKMIRSIIIYTVIFISYHAFAHDQKENYSINMKPFLERFKTVMKTGNESLKIPVFDPYNRVEETLHVNLSYISADTNLKNLHISGLSNYQVKQGKFMLVGLQIEVGFHWEEIATRSKYNINGTAANKYPIYGKGKLVGIIKGLDVTCKLRMRPKGNKLEVSSVTSTVNLKSLDLNVTGLYNDEKRSKEVSKKISEKAPEIIRKYPVQAGIIMSEIVSKKVNQIIGNKSIKDLLDLIRP</sequence>
<name>A0ABD2CF10_VESMC</name>
<keyword evidence="2" id="KW-1185">Reference proteome</keyword>
<proteinExistence type="predicted"/>
<dbReference type="PANTHER" id="PTHR11008:SF9">
    <property type="entry name" value="PROTEIN TAKEOUT-LIKE PROTEIN"/>
    <property type="match status" value="1"/>
</dbReference>
<dbReference type="Proteomes" id="UP001607303">
    <property type="component" value="Unassembled WGS sequence"/>
</dbReference>
<protein>
    <submittedName>
        <fullName evidence="1">Uncharacterized protein</fullName>
    </submittedName>
</protein>
<accession>A0ABD2CF10</accession>
<gene>
    <name evidence="1" type="ORF">V1477_008100</name>
</gene>
<dbReference type="Gene3D" id="3.15.10.30">
    <property type="entry name" value="Haemolymph juvenile hormone binding protein"/>
    <property type="match status" value="2"/>
</dbReference>
<comment type="caution">
    <text evidence="1">The sequence shown here is derived from an EMBL/GenBank/DDBJ whole genome shotgun (WGS) entry which is preliminary data.</text>
</comment>